<dbReference type="Proteomes" id="UP001154329">
    <property type="component" value="Chromosome 4"/>
</dbReference>
<evidence type="ECO:0000313" key="2">
    <source>
        <dbReference type="EMBL" id="CAH1736591.1"/>
    </source>
</evidence>
<name>A0A9P0JGN3_APHGO</name>
<evidence type="ECO:0000256" key="1">
    <source>
        <dbReference type="SAM" id="MobiDB-lite"/>
    </source>
</evidence>
<accession>A0A9P0JGN3</accession>
<reference evidence="2" key="1">
    <citation type="submission" date="2022-02" db="EMBL/GenBank/DDBJ databases">
        <authorList>
            <person name="King R."/>
        </authorList>
    </citation>
    <scope>NUCLEOTIDE SEQUENCE</scope>
</reference>
<gene>
    <name evidence="2" type="ORF">APHIGO_LOCUS10304</name>
</gene>
<organism evidence="2 3">
    <name type="scientific">Aphis gossypii</name>
    <name type="common">Cotton aphid</name>
    <dbReference type="NCBI Taxonomy" id="80765"/>
    <lineage>
        <taxon>Eukaryota</taxon>
        <taxon>Metazoa</taxon>
        <taxon>Ecdysozoa</taxon>
        <taxon>Arthropoda</taxon>
        <taxon>Hexapoda</taxon>
        <taxon>Insecta</taxon>
        <taxon>Pterygota</taxon>
        <taxon>Neoptera</taxon>
        <taxon>Paraneoptera</taxon>
        <taxon>Hemiptera</taxon>
        <taxon>Sternorrhyncha</taxon>
        <taxon>Aphidomorpha</taxon>
        <taxon>Aphidoidea</taxon>
        <taxon>Aphididae</taxon>
        <taxon>Aphidini</taxon>
        <taxon>Aphis</taxon>
        <taxon>Aphis</taxon>
    </lineage>
</organism>
<protein>
    <submittedName>
        <fullName evidence="2">Uncharacterized protein</fullName>
    </submittedName>
</protein>
<feature type="region of interest" description="Disordered" evidence="1">
    <location>
        <begin position="1"/>
        <end position="28"/>
    </location>
</feature>
<dbReference type="InterPro" id="IPR008984">
    <property type="entry name" value="SMAD_FHA_dom_sf"/>
</dbReference>
<reference evidence="2" key="2">
    <citation type="submission" date="2022-10" db="EMBL/GenBank/DDBJ databases">
        <authorList>
            <consortium name="ENA_rothamsted_submissions"/>
            <consortium name="culmorum"/>
            <person name="King R."/>
        </authorList>
    </citation>
    <scope>NUCLEOTIDE SEQUENCE</scope>
</reference>
<evidence type="ECO:0000313" key="3">
    <source>
        <dbReference type="Proteomes" id="UP001154329"/>
    </source>
</evidence>
<keyword evidence="3" id="KW-1185">Reference proteome</keyword>
<dbReference type="AlphaFoldDB" id="A0A9P0JGN3"/>
<sequence>MMDSPTTPPGYMSEDGDNNESHSMSPNPTVMGVLDTQPVLYCEPVFWCSISYYELNTGLERLSTLLNLLYRLMASQIPVIQNDFAWAYCQM</sequence>
<proteinExistence type="predicted"/>
<dbReference type="SUPFAM" id="SSF49879">
    <property type="entry name" value="SMAD/FHA domain"/>
    <property type="match status" value="1"/>
</dbReference>
<dbReference type="EMBL" id="OU899037">
    <property type="protein sequence ID" value="CAH1736591.1"/>
    <property type="molecule type" value="Genomic_DNA"/>
</dbReference>